<dbReference type="Proteomes" id="UP000250223">
    <property type="component" value="Unassembled WGS sequence"/>
</dbReference>
<dbReference type="Proteomes" id="UP000198811">
    <property type="component" value="Unassembled WGS sequence"/>
</dbReference>
<evidence type="ECO:0000313" key="1">
    <source>
        <dbReference type="EMBL" id="NOH16004.1"/>
    </source>
</evidence>
<keyword evidence="4" id="KW-1185">Reference proteome</keyword>
<dbReference type="RefSeq" id="WP_168943500.1">
    <property type="nucleotide sequence ID" value="NZ_CP173238.1"/>
</dbReference>
<dbReference type="Pfam" id="PF01257">
    <property type="entry name" value="2Fe-2S_thioredx"/>
    <property type="match status" value="1"/>
</dbReference>
<evidence type="ECO:0000313" key="6">
    <source>
        <dbReference type="Proteomes" id="UP000528432"/>
    </source>
</evidence>
<dbReference type="EMBL" id="UAWC01000002">
    <property type="protein sequence ID" value="SQB33858.1"/>
    <property type="molecule type" value="Genomic_DNA"/>
</dbReference>
<sequence length="82" mass="9355">MIEISICVGSACHLKGAPYIIKSLGKLVDKYNVKDKVNLKGEFCMGDCTKAVCVRVEDKIYSLNKENVQEFFQEIILRRIEK</sequence>
<dbReference type="Gene3D" id="3.40.30.10">
    <property type="entry name" value="Glutaredoxin"/>
    <property type="match status" value="1"/>
</dbReference>
<organism evidence="3 5">
    <name type="scientific">Clostridium cochlearium</name>
    <dbReference type="NCBI Taxonomy" id="1494"/>
    <lineage>
        <taxon>Bacteria</taxon>
        <taxon>Bacillati</taxon>
        <taxon>Bacillota</taxon>
        <taxon>Clostridia</taxon>
        <taxon>Eubacteriales</taxon>
        <taxon>Clostridiaceae</taxon>
        <taxon>Clostridium</taxon>
    </lineage>
</organism>
<evidence type="ECO:0000313" key="3">
    <source>
        <dbReference type="EMBL" id="SQB33858.1"/>
    </source>
</evidence>
<dbReference type="AlphaFoldDB" id="A0A240ALU6"/>
<accession>A0A240ALU6</accession>
<reference evidence="2 4" key="1">
    <citation type="submission" date="2016-10" db="EMBL/GenBank/DDBJ databases">
        <authorList>
            <person name="Varghese N."/>
            <person name="Submissions S."/>
        </authorList>
    </citation>
    <scope>NUCLEOTIDE SEQUENCE [LARGE SCALE GENOMIC DNA]</scope>
    <source>
        <strain evidence="2 4">NLAE-zl-C224</strain>
    </source>
</reference>
<gene>
    <name evidence="3" type="primary">fhmD</name>
    <name evidence="1" type="ORF">HMJ28_06345</name>
    <name evidence="3" type="ORF">NCTC13028_00733</name>
    <name evidence="2" type="ORF">SAMN05216497_103178</name>
</gene>
<evidence type="ECO:0000313" key="5">
    <source>
        <dbReference type="Proteomes" id="UP000250223"/>
    </source>
</evidence>
<dbReference type="Proteomes" id="UP000528432">
    <property type="component" value="Unassembled WGS sequence"/>
</dbReference>
<reference evidence="3 5" key="2">
    <citation type="submission" date="2018-06" db="EMBL/GenBank/DDBJ databases">
        <authorList>
            <consortium name="Pathogen Informatics"/>
            <person name="Doyle S."/>
        </authorList>
    </citation>
    <scope>NUCLEOTIDE SEQUENCE [LARGE SCALE GENOMIC DNA]</scope>
    <source>
        <strain evidence="3 5">NCTC13028</strain>
    </source>
</reference>
<evidence type="ECO:0000313" key="2">
    <source>
        <dbReference type="EMBL" id="SDK97866.1"/>
    </source>
</evidence>
<evidence type="ECO:0000313" key="4">
    <source>
        <dbReference type="Proteomes" id="UP000198811"/>
    </source>
</evidence>
<name>A0A240ALU6_CLOCO</name>
<protein>
    <submittedName>
        <fullName evidence="1">(2Fe-2S) ferredoxin domain-containing protein</fullName>
    </submittedName>
    <submittedName>
        <fullName evidence="3">FhmD</fullName>
    </submittedName>
    <submittedName>
        <fullName evidence="2">NADH dehydrogenase subunit E</fullName>
    </submittedName>
</protein>
<reference evidence="1 6" key="3">
    <citation type="submission" date="2020-05" db="EMBL/GenBank/DDBJ databases">
        <title>Draft genome sequence of Clostridium cochlearium strain AGROS13 isolated from a sheep dairy farm in New Zealand.</title>
        <authorList>
            <person name="Gupta T.B."/>
            <person name="Jauregui R."/>
            <person name="Risson A.N."/>
            <person name="Brightwell G."/>
            <person name="Maclean P."/>
        </authorList>
    </citation>
    <scope>NUCLEOTIDE SEQUENCE [LARGE SCALE GENOMIC DNA]</scope>
    <source>
        <strain evidence="1 6">AGROS13</strain>
    </source>
</reference>
<dbReference type="EMBL" id="JABFIF010000009">
    <property type="protein sequence ID" value="NOH16004.1"/>
    <property type="molecule type" value="Genomic_DNA"/>
</dbReference>
<proteinExistence type="predicted"/>
<dbReference type="SUPFAM" id="SSF52833">
    <property type="entry name" value="Thioredoxin-like"/>
    <property type="match status" value="1"/>
</dbReference>
<dbReference type="EMBL" id="FNGL01000003">
    <property type="protein sequence ID" value="SDK97866.1"/>
    <property type="molecule type" value="Genomic_DNA"/>
</dbReference>
<dbReference type="STRING" id="1494.SAMN05216497_103178"/>
<dbReference type="CDD" id="cd02980">
    <property type="entry name" value="TRX_Fd_family"/>
    <property type="match status" value="1"/>
</dbReference>
<dbReference type="GeneID" id="70577629"/>
<dbReference type="InterPro" id="IPR036249">
    <property type="entry name" value="Thioredoxin-like_sf"/>
</dbReference>